<comment type="subcellular location">
    <subcellularLocation>
        <location evidence="1 7">Cell membrane</location>
        <topology evidence="1 7">Multi-pass membrane protein</topology>
    </subcellularLocation>
</comment>
<feature type="transmembrane region" description="Helical" evidence="7">
    <location>
        <begin position="187"/>
        <end position="207"/>
    </location>
</feature>
<keyword evidence="5 7" id="KW-1133">Transmembrane helix</keyword>
<dbReference type="PANTHER" id="PTHR30353:SF0">
    <property type="entry name" value="TRANSMEMBRANE PROTEIN"/>
    <property type="match status" value="1"/>
</dbReference>
<sequence>MEIIHSLIDFILHIDKHLAEITSQYQGWTYLILFVIIFAETGFVVTPFLPGDSLLFAAGALIAGGASGLDIHLLAIILIIAAFAGNTVNYMLGNYLGPKVFKEKNKILKLSYYIQTKAFFDKHGGKAVIFSRFMPIIRTIAPFVAGVGRMPIGRYSLYNIIGGLSWIVLFLYGGYLFGGVPFFKNNFSLVAIGIVLLSILPPIFAFIKSRMNKGKQAA</sequence>
<keyword evidence="6 7" id="KW-0472">Membrane</keyword>
<reference evidence="9 10" key="1">
    <citation type="submission" date="2019-01" db="EMBL/GenBank/DDBJ databases">
        <title>Mucilaginibacter antarcticum sp. nov., isolated from antarctic soil.</title>
        <authorList>
            <person name="Yan Y.-Q."/>
            <person name="Du Z.-J."/>
        </authorList>
    </citation>
    <scope>NUCLEOTIDE SEQUENCE [LARGE SCALE GENOMIC DNA]</scope>
    <source>
        <strain evidence="9 10">F01003</strain>
    </source>
</reference>
<feature type="transmembrane region" description="Helical" evidence="7">
    <location>
        <begin position="157"/>
        <end position="175"/>
    </location>
</feature>
<dbReference type="Proteomes" id="UP000286701">
    <property type="component" value="Unassembled WGS sequence"/>
</dbReference>
<feature type="transmembrane region" description="Helical" evidence="7">
    <location>
        <begin position="55"/>
        <end position="84"/>
    </location>
</feature>
<organism evidence="9 10">
    <name type="scientific">Mucilaginibacter gilvus</name>
    <dbReference type="NCBI Taxonomy" id="2305909"/>
    <lineage>
        <taxon>Bacteria</taxon>
        <taxon>Pseudomonadati</taxon>
        <taxon>Bacteroidota</taxon>
        <taxon>Sphingobacteriia</taxon>
        <taxon>Sphingobacteriales</taxon>
        <taxon>Sphingobacteriaceae</taxon>
        <taxon>Mucilaginibacter</taxon>
    </lineage>
</organism>
<dbReference type="OrthoDB" id="9813426at2"/>
<evidence type="ECO:0000256" key="1">
    <source>
        <dbReference type="ARBA" id="ARBA00004651"/>
    </source>
</evidence>
<dbReference type="GO" id="GO:0005886">
    <property type="term" value="C:plasma membrane"/>
    <property type="evidence" value="ECO:0007669"/>
    <property type="project" value="UniProtKB-SubCell"/>
</dbReference>
<dbReference type="InterPro" id="IPR058127">
    <property type="entry name" value="DedA"/>
</dbReference>
<protein>
    <submittedName>
        <fullName evidence="9">DedA family protein</fullName>
    </submittedName>
</protein>
<keyword evidence="3 7" id="KW-1003">Cell membrane</keyword>
<evidence type="ECO:0000313" key="10">
    <source>
        <dbReference type="Proteomes" id="UP000286701"/>
    </source>
</evidence>
<evidence type="ECO:0000313" key="9">
    <source>
        <dbReference type="EMBL" id="RWY57156.1"/>
    </source>
</evidence>
<evidence type="ECO:0000256" key="7">
    <source>
        <dbReference type="RuleBase" id="RU367016"/>
    </source>
</evidence>
<dbReference type="RefSeq" id="WP_128531663.1">
    <property type="nucleotide sequence ID" value="NZ_SBIW01000001.1"/>
</dbReference>
<evidence type="ECO:0000256" key="6">
    <source>
        <dbReference type="ARBA" id="ARBA00023136"/>
    </source>
</evidence>
<keyword evidence="4 7" id="KW-0812">Transmembrane</keyword>
<dbReference type="Pfam" id="PF09335">
    <property type="entry name" value="VTT_dom"/>
    <property type="match status" value="1"/>
</dbReference>
<evidence type="ECO:0000256" key="3">
    <source>
        <dbReference type="ARBA" id="ARBA00022475"/>
    </source>
</evidence>
<dbReference type="NCBIfam" id="NF008102">
    <property type="entry name" value="PRK10847.1"/>
    <property type="match status" value="1"/>
</dbReference>
<dbReference type="InterPro" id="IPR032816">
    <property type="entry name" value="VTT_dom"/>
</dbReference>
<comment type="caution">
    <text evidence="9">The sequence shown here is derived from an EMBL/GenBank/DDBJ whole genome shotgun (WGS) entry which is preliminary data.</text>
</comment>
<accession>A0A444MU48</accession>
<evidence type="ECO:0000256" key="2">
    <source>
        <dbReference type="ARBA" id="ARBA00010792"/>
    </source>
</evidence>
<evidence type="ECO:0000256" key="5">
    <source>
        <dbReference type="ARBA" id="ARBA00022989"/>
    </source>
</evidence>
<dbReference type="AlphaFoldDB" id="A0A444MU48"/>
<keyword evidence="10" id="KW-1185">Reference proteome</keyword>
<dbReference type="InterPro" id="IPR032818">
    <property type="entry name" value="DedA-like"/>
</dbReference>
<proteinExistence type="inferred from homology"/>
<comment type="similarity">
    <text evidence="2 7">Belongs to the DedA family.</text>
</comment>
<evidence type="ECO:0000256" key="4">
    <source>
        <dbReference type="ARBA" id="ARBA00022692"/>
    </source>
</evidence>
<feature type="domain" description="VTT" evidence="8">
    <location>
        <begin position="49"/>
        <end position="175"/>
    </location>
</feature>
<name>A0A444MU48_9SPHI</name>
<dbReference type="EMBL" id="SBIW01000001">
    <property type="protein sequence ID" value="RWY57156.1"/>
    <property type="molecule type" value="Genomic_DNA"/>
</dbReference>
<gene>
    <name evidence="9" type="ORF">EPL05_01070</name>
</gene>
<feature type="transmembrane region" description="Helical" evidence="7">
    <location>
        <begin position="28"/>
        <end position="49"/>
    </location>
</feature>
<dbReference type="PANTHER" id="PTHR30353">
    <property type="entry name" value="INNER MEMBRANE PROTEIN DEDA-RELATED"/>
    <property type="match status" value="1"/>
</dbReference>
<evidence type="ECO:0000259" key="8">
    <source>
        <dbReference type="Pfam" id="PF09335"/>
    </source>
</evidence>